<sequence length="323" mass="37255">MSLISNKPFFFYCKESRIESPTCFYGCFSLGLFEMSQSLTIANSLRRTLLSNIYGIAITSVKIEGTFHEYSSLPGIKESVLDILLNLKQIVLKHEKIFAIRESFEEHENETSFDRFSLKKNNGLSFFLKKNKENFVLKKPLHGYLQVRGPGIVRARDLKLPFFVQCVDPMQYIATLSEGGLLNMKFEIGSFFTQKIESQKEIVGSEFFTQNQENPLNELDSSNFLKTSSSFSSFSSKEEKKEEKKKENNQFVKKFKNLSVDAVFSPVSKVNFVLELSKQFEKQIFDHRILLEVWTNGSLHPRQAVLQAIKNLIQVYIRLEKAN</sequence>
<dbReference type="Gene3D" id="3.30.1360.10">
    <property type="entry name" value="RNA polymerase, RBP11-like subunit"/>
    <property type="match status" value="1"/>
</dbReference>
<keyword evidence="1" id="KW-0240">DNA-directed RNA polymerase</keyword>
<dbReference type="GO" id="GO:0000428">
    <property type="term" value="C:DNA-directed RNA polymerase complex"/>
    <property type="evidence" value="ECO:0007669"/>
    <property type="project" value="UniProtKB-KW"/>
</dbReference>
<dbReference type="AlphaFoldDB" id="A0A0S2LNW4"/>
<dbReference type="SMART" id="SM00662">
    <property type="entry name" value="RPOLD"/>
    <property type="match status" value="1"/>
</dbReference>
<dbReference type="RefSeq" id="YP_009184841.1">
    <property type="nucleotide sequence ID" value="NC_028581.1"/>
</dbReference>
<dbReference type="CDD" id="cd06928">
    <property type="entry name" value="RNAP_alpha_NTD"/>
    <property type="match status" value="1"/>
</dbReference>
<evidence type="ECO:0000256" key="1">
    <source>
        <dbReference type="ARBA" id="ARBA00022478"/>
    </source>
</evidence>
<dbReference type="SUPFAM" id="SSF55257">
    <property type="entry name" value="RBP11-like subunits of RNA polymerase"/>
    <property type="match status" value="1"/>
</dbReference>
<keyword evidence="5" id="KW-0934">Plastid</keyword>
<dbReference type="GO" id="GO:0003899">
    <property type="term" value="F:DNA-directed RNA polymerase activity"/>
    <property type="evidence" value="ECO:0007669"/>
    <property type="project" value="InterPro"/>
</dbReference>
<dbReference type="Gene3D" id="2.170.120.12">
    <property type="entry name" value="DNA-directed RNA polymerase, insert domain"/>
    <property type="match status" value="1"/>
</dbReference>
<gene>
    <name evidence="5" type="primary">rpoA</name>
</gene>
<evidence type="ECO:0000256" key="2">
    <source>
        <dbReference type="ARBA" id="ARBA00023163"/>
    </source>
</evidence>
<dbReference type="InterPro" id="IPR011262">
    <property type="entry name" value="DNA-dir_RNA_pol_insert"/>
</dbReference>
<dbReference type="InterPro" id="IPR036643">
    <property type="entry name" value="RNApol_insert_sf"/>
</dbReference>
<geneLocation type="chloroplast" evidence="5"/>
<evidence type="ECO:0000256" key="3">
    <source>
        <dbReference type="ARBA" id="ARBA00031776"/>
    </source>
</evidence>
<evidence type="ECO:0000259" key="4">
    <source>
        <dbReference type="SMART" id="SM00662"/>
    </source>
</evidence>
<dbReference type="Pfam" id="PF01193">
    <property type="entry name" value="RNA_pol_L"/>
    <property type="match status" value="1"/>
</dbReference>
<keyword evidence="2" id="KW-0804">Transcription</keyword>
<proteinExistence type="predicted"/>
<feature type="domain" description="DNA-directed RNA polymerase RpoA/D/Rpb3-type" evidence="4">
    <location>
        <begin position="25"/>
        <end position="322"/>
    </location>
</feature>
<organism evidence="5">
    <name type="scientific">Jenufa perforata</name>
    <dbReference type="NCBI Taxonomy" id="993091"/>
    <lineage>
        <taxon>Eukaryota</taxon>
        <taxon>Viridiplantae</taxon>
        <taxon>Chlorophyta</taxon>
        <taxon>core chlorophytes</taxon>
        <taxon>Chlorophyceae</taxon>
        <taxon>Jenufa</taxon>
    </lineage>
</organism>
<dbReference type="InterPro" id="IPR036603">
    <property type="entry name" value="RBP11-like"/>
</dbReference>
<dbReference type="GO" id="GO:0006351">
    <property type="term" value="P:DNA-templated transcription"/>
    <property type="evidence" value="ECO:0007669"/>
    <property type="project" value="InterPro"/>
</dbReference>
<keyword evidence="5" id="KW-0150">Chloroplast</keyword>
<dbReference type="Pfam" id="PF01000">
    <property type="entry name" value="RNA_pol_A_bac"/>
    <property type="match status" value="1"/>
</dbReference>
<dbReference type="InterPro" id="IPR011263">
    <property type="entry name" value="DNA-dir_RNA_pol_RpoA/D/Rpb3"/>
</dbReference>
<dbReference type="SUPFAM" id="SSF56553">
    <property type="entry name" value="Insert subdomain of RNA polymerase alpha subunit"/>
    <property type="match status" value="1"/>
</dbReference>
<name>A0A0S2LNW4_9CHLO</name>
<protein>
    <recommendedName>
        <fullName evidence="3">Plastid-encoded RNA polymerase subunit alpha</fullName>
    </recommendedName>
</protein>
<dbReference type="EMBL" id="KT625413">
    <property type="protein sequence ID" value="ALO62890.1"/>
    <property type="molecule type" value="Genomic_DNA"/>
</dbReference>
<accession>A0A0S2LNW4</accession>
<reference evidence="5" key="1">
    <citation type="journal article" date="2015" name="BMC Evol. Biol.">
        <title>Chloroplast phylogenomic analysis of chlorophyte green algae identifies a novel lineage sister to the Sphaeropleales (Chlorophyceae).</title>
        <authorList>
            <person name="Lemieux C."/>
            <person name="Vincent A.T."/>
            <person name="Labarre A."/>
            <person name="Otis C."/>
            <person name="Turmel M."/>
        </authorList>
    </citation>
    <scope>NUCLEOTIDE SEQUENCE</scope>
</reference>
<dbReference type="GO" id="GO:0046983">
    <property type="term" value="F:protein dimerization activity"/>
    <property type="evidence" value="ECO:0007669"/>
    <property type="project" value="InterPro"/>
</dbReference>
<evidence type="ECO:0000313" key="5">
    <source>
        <dbReference type="EMBL" id="ALO62890.1"/>
    </source>
</evidence>
<dbReference type="GeneID" id="26378513"/>